<dbReference type="NCBIfam" id="TIGR03804">
    <property type="entry name" value="para_beta_helix"/>
    <property type="match status" value="4"/>
</dbReference>
<evidence type="ECO:0000313" key="6">
    <source>
        <dbReference type="EMBL" id="WMW25326.1"/>
    </source>
</evidence>
<feature type="compositionally biased region" description="Acidic residues" evidence="4">
    <location>
        <begin position="1288"/>
        <end position="1300"/>
    </location>
</feature>
<dbReference type="InterPro" id="IPR006626">
    <property type="entry name" value="PbH1"/>
</dbReference>
<keyword evidence="2" id="KW-0677">Repeat</keyword>
<dbReference type="Gene3D" id="2.60.40.10">
    <property type="entry name" value="Immunoglobulins"/>
    <property type="match status" value="2"/>
</dbReference>
<dbReference type="SMART" id="SM00710">
    <property type="entry name" value="PbH1"/>
    <property type="match status" value="16"/>
</dbReference>
<evidence type="ECO:0000256" key="4">
    <source>
        <dbReference type="SAM" id="MobiDB-lite"/>
    </source>
</evidence>
<keyword evidence="3" id="KW-0833">Ubl conjugation pathway</keyword>
<dbReference type="InterPro" id="IPR011050">
    <property type="entry name" value="Pectin_lyase_fold/virulence"/>
</dbReference>
<reference evidence="6 7" key="1">
    <citation type="submission" date="2023-08" db="EMBL/GenBank/DDBJ databases">
        <title>Methanolobus mangrovi sp. nov. and Methanolobus sediminis sp. nov, two novel methylotrophic methanogens isolated from mangrove sediments in China.</title>
        <authorList>
            <person name="Zhou J."/>
        </authorList>
    </citation>
    <scope>NUCLEOTIDE SEQUENCE [LARGE SCALE GENOMIC DNA]</scope>
    <source>
        <strain evidence="6 7">FTZ6</strain>
    </source>
</reference>
<feature type="domain" description="Carbohydrate-binding/sugar hydrolysis" evidence="5">
    <location>
        <begin position="863"/>
        <end position="1006"/>
    </location>
</feature>
<evidence type="ECO:0000256" key="3">
    <source>
        <dbReference type="ARBA" id="ARBA00022786"/>
    </source>
</evidence>
<dbReference type="SUPFAM" id="SSF51126">
    <property type="entry name" value="Pectin lyase-like"/>
    <property type="match status" value="3"/>
</dbReference>
<keyword evidence="7" id="KW-1185">Reference proteome</keyword>
<proteinExistence type="predicted"/>
<organism evidence="6 7">
    <name type="scientific">Methanolobus sediminis</name>
    <dbReference type="NCBI Taxonomy" id="3072978"/>
    <lineage>
        <taxon>Archaea</taxon>
        <taxon>Methanobacteriati</taxon>
        <taxon>Methanobacteriota</taxon>
        <taxon>Stenosarchaea group</taxon>
        <taxon>Methanomicrobia</taxon>
        <taxon>Methanosarcinales</taxon>
        <taxon>Methanosarcinaceae</taxon>
        <taxon>Methanolobus</taxon>
    </lineage>
</organism>
<dbReference type="SMART" id="SM00722">
    <property type="entry name" value="CASH"/>
    <property type="match status" value="2"/>
</dbReference>
<name>A0AA51UKP0_9EURY</name>
<accession>A0AA51UKP0</accession>
<feature type="region of interest" description="Disordered" evidence="4">
    <location>
        <begin position="1102"/>
        <end position="1123"/>
    </location>
</feature>
<comment type="pathway">
    <text evidence="1">Protein modification; protein ubiquitination.</text>
</comment>
<evidence type="ECO:0000259" key="5">
    <source>
        <dbReference type="SMART" id="SM00722"/>
    </source>
</evidence>
<protein>
    <submittedName>
        <fullName evidence="6">Right-handed parallel beta-helix repeat-containing protein</fullName>
    </submittedName>
</protein>
<dbReference type="PANTHER" id="PTHR22990">
    <property type="entry name" value="F-BOX ONLY PROTEIN"/>
    <property type="match status" value="1"/>
</dbReference>
<dbReference type="RefSeq" id="WP_309311133.1">
    <property type="nucleotide sequence ID" value="NZ_CP133592.1"/>
</dbReference>
<dbReference type="InterPro" id="IPR051550">
    <property type="entry name" value="SCF-Subunits/Alg-Epimerases"/>
</dbReference>
<dbReference type="Proteomes" id="UP001182908">
    <property type="component" value="Chromosome"/>
</dbReference>
<feature type="region of interest" description="Disordered" evidence="4">
    <location>
        <begin position="1282"/>
        <end position="1301"/>
    </location>
</feature>
<dbReference type="InterPro" id="IPR006633">
    <property type="entry name" value="Carb-bd_sugar_hydrolysis-dom"/>
</dbReference>
<evidence type="ECO:0000313" key="7">
    <source>
        <dbReference type="Proteomes" id="UP001182908"/>
    </source>
</evidence>
<dbReference type="InterPro" id="IPR022441">
    <property type="entry name" value="Para_beta_helix_rpt-2"/>
</dbReference>
<dbReference type="InterPro" id="IPR012334">
    <property type="entry name" value="Pectin_lyas_fold"/>
</dbReference>
<dbReference type="EMBL" id="CP133592">
    <property type="protein sequence ID" value="WMW25326.1"/>
    <property type="molecule type" value="Genomic_DNA"/>
</dbReference>
<dbReference type="GeneID" id="84231249"/>
<evidence type="ECO:0000256" key="1">
    <source>
        <dbReference type="ARBA" id="ARBA00004906"/>
    </source>
</evidence>
<dbReference type="InterPro" id="IPR013783">
    <property type="entry name" value="Ig-like_fold"/>
</dbReference>
<dbReference type="PANTHER" id="PTHR22990:SF15">
    <property type="entry name" value="F-BOX ONLY PROTEIN 10"/>
    <property type="match status" value="1"/>
</dbReference>
<evidence type="ECO:0000256" key="2">
    <source>
        <dbReference type="ARBA" id="ARBA00022737"/>
    </source>
</evidence>
<dbReference type="Pfam" id="PF13229">
    <property type="entry name" value="Beta_helix"/>
    <property type="match status" value="2"/>
</dbReference>
<dbReference type="Gene3D" id="2.160.20.10">
    <property type="entry name" value="Single-stranded right-handed beta-helix, Pectin lyase-like"/>
    <property type="match status" value="2"/>
</dbReference>
<gene>
    <name evidence="6" type="ORF">RE474_00990</name>
</gene>
<sequence length="1323" mass="142651">MTRKILFILLAALVCIMLFSIGTVSATNLYVNDTGGYPTISNAVSAANDGDTIIVSDGLYVEWVYVSTSNLTICSENGSDTTSWTGIASDALSIDGVSNVTIDGFKFYGGASAVIEITNSNNCTISNNLITTSSTGILVSFSQSNTILNNVITDNNYGIQLVGLSNDNTLIGNTIYENTYGIYDSGTYITNLISNTVLNNTEYDVFFSVPSANKIITDMILTNNSSRISTIIPASIDTSTYFKGLETSTAFPEMTNINGYISINRTSDVDLDASFSYDESDLDSVAESDISLYWLNDTTWTAVEGATLDTTNNKVSATLTGFSENVYVTFGLFADTIIIPSAPEGFTNTTGDDWINHTWTADTSGKTDSYNISIGESWINGSTYNFFNHSGLSAHAWSNITVYAYNATDSTLSDGTIDNVQMPNNVVTILDITDITVTEGETITFDINSSDADGDTPTFACNNTSLFDSFNTETGEGSWITDLTDAGIYSVEFNVTDGYGSISSQIITITVNDFTLSAPTLSNSTGNFYVDWTWDAVENADSYNVSLNGIWTNGTTVLEMNNTPMDAHATSTIQVLAYNETYGALSDAVSDSITLANNLISISGLDNIEVNESELISVNAGYSDLDEDTPTFSCNRTDLFTDFNTSTGEGTWQTNYTSSGTYSIEFTVSDGVESTATQVITITVTNAPTTFYVGSSGYDYTTIQDAINDAAEGDTIIVTDGIYAECIIINKGIVLRSENGAENTTLLEGEPAPIINIYADNVTIDGFNVTGSGTYEGISLSSSNDSIIINNTCTVNSFGIYLDHSNNITVTDNILNNNINAGILTSYSSYNTLTNNEINNNGNDGIYLHTSSYNTLTDNFVNYNEGTGIYLDNSCNNNTIEHNRVHDNYDIGILVSDSDNNILTDNNIYNNYDGITLSYSNTNTLTDNILDNNDEFGIYLIYSNTNTLANNIAVNNDVYGIAISTSINNILTDNIVTSNILGDFWTASLNNTVENLEITLNGILISYTSDDTATNFIGNYLISTLSEKINVGNYFTIERSTPLEIFLSYDDSDMSSTGESSINLYKYNNSDSTWSVVNDTTLNISVNQLNVTISEGTYGLFKDPEPTTSSSSSSSGSSGGSVATRVRSQGTIATLSTNGAGELTGDTVVKSKDTITTVTLYKGTVGTDTSGNPVNTIIVTTPASMPADTPDEVLESGLYYDFGPSGTTFNKEVLITIDFDPEDFEGKTPLIYTYNSEDGWTALETTIDWENGRATAYTTHFSLYALFGDDAEEIVEEILQDPASASVTEEETESVEDETSDTPGFTALAGIVFVLLSFFARRK</sequence>
<feature type="domain" description="Carbohydrate-binding/sugar hydrolysis" evidence="5">
    <location>
        <begin position="729"/>
        <end position="849"/>
    </location>
</feature>
<dbReference type="InterPro" id="IPR039448">
    <property type="entry name" value="Beta_helix"/>
</dbReference>
<dbReference type="KEGG" id="mseb:RE474_00990"/>